<evidence type="ECO:0008006" key="5">
    <source>
        <dbReference type="Google" id="ProtNLM"/>
    </source>
</evidence>
<sequence length="162" mass="18683">KVSKGEMRMKRLLGLLLVSTLVLSACGNDENQEESKKEVKSKEKKIEKEKENKSKKDKEKEVATQQQPDNQTVEQPQSQEQSVQQPQQQIPQNSVPQQNVQVQQNKKQKVDLNNMPPTDFSTEGMSEQAQKQIEELSMQKDYHGLSQREYNDRVSEIINNDN</sequence>
<feature type="non-terminal residue" evidence="3">
    <location>
        <position position="1"/>
    </location>
</feature>
<evidence type="ECO:0000256" key="1">
    <source>
        <dbReference type="SAM" id="MobiDB-lite"/>
    </source>
</evidence>
<accession>A0AAW4YC63</accession>
<reference evidence="3" key="1">
    <citation type="journal article" date="2021" name="Front Med (Lausanne)">
        <title>The Prevalence and Determinants of Fusidic Acid Resistance Among Methicillin-Resistant Staphylococcus aureus Clinical Isolates in China.</title>
        <authorList>
            <person name="Zhao H."/>
            <person name="Wang X."/>
            <person name="Wang B."/>
            <person name="Xu Y."/>
            <person name="Rao L."/>
            <person name="Wan B."/>
            <person name="Guo Y."/>
            <person name="Wu X."/>
            <person name="Yu J."/>
            <person name="Chen L."/>
            <person name="Li M."/>
            <person name="Yu F."/>
        </authorList>
    </citation>
    <scope>NUCLEOTIDE SEQUENCE</scope>
    <source>
        <strain evidence="3">NC-4</strain>
    </source>
</reference>
<reference evidence="3" key="2">
    <citation type="submission" date="2023-08" db="EMBL/GenBank/DDBJ databases">
        <authorList>
            <person name="Zhao H."/>
            <person name="Wang X."/>
        </authorList>
    </citation>
    <scope>NUCLEOTIDE SEQUENCE</scope>
    <source>
        <strain evidence="3">NC-4</strain>
    </source>
</reference>
<feature type="compositionally biased region" description="Polar residues" evidence="1">
    <location>
        <begin position="115"/>
        <end position="130"/>
    </location>
</feature>
<feature type="compositionally biased region" description="Basic and acidic residues" evidence="1">
    <location>
        <begin position="33"/>
        <end position="62"/>
    </location>
</feature>
<feature type="signal peptide" evidence="2">
    <location>
        <begin position="1"/>
        <end position="27"/>
    </location>
</feature>
<protein>
    <recommendedName>
        <fullName evidence="5">Lipoprotein</fullName>
    </recommendedName>
</protein>
<comment type="caution">
    <text evidence="3">The sequence shown here is derived from an EMBL/GenBank/DDBJ whole genome shotgun (WGS) entry which is preliminary data.</text>
</comment>
<proteinExistence type="predicted"/>
<evidence type="ECO:0000256" key="2">
    <source>
        <dbReference type="SAM" id="SignalP"/>
    </source>
</evidence>
<keyword evidence="2" id="KW-0732">Signal</keyword>
<dbReference type="Proteomes" id="UP001200271">
    <property type="component" value="Unassembled WGS sequence"/>
</dbReference>
<feature type="chain" id="PRO_5043689030" description="Lipoprotein" evidence="2">
    <location>
        <begin position="28"/>
        <end position="162"/>
    </location>
</feature>
<feature type="compositionally biased region" description="Polar residues" evidence="1">
    <location>
        <begin position="63"/>
        <end position="72"/>
    </location>
</feature>
<evidence type="ECO:0000313" key="3">
    <source>
        <dbReference type="EMBL" id="MCE3363847.1"/>
    </source>
</evidence>
<gene>
    <name evidence="3" type="ORF">LB359_16505</name>
</gene>
<evidence type="ECO:0000313" key="4">
    <source>
        <dbReference type="Proteomes" id="UP001200271"/>
    </source>
</evidence>
<name>A0AAW4YC63_STAAU</name>
<feature type="compositionally biased region" description="Low complexity" evidence="1">
    <location>
        <begin position="73"/>
        <end position="105"/>
    </location>
</feature>
<organism evidence="3 4">
    <name type="scientific">Staphylococcus aureus</name>
    <dbReference type="NCBI Taxonomy" id="1280"/>
    <lineage>
        <taxon>Bacteria</taxon>
        <taxon>Bacillati</taxon>
        <taxon>Bacillota</taxon>
        <taxon>Bacilli</taxon>
        <taxon>Bacillales</taxon>
        <taxon>Staphylococcaceae</taxon>
        <taxon>Staphylococcus</taxon>
    </lineage>
</organism>
<feature type="region of interest" description="Disordered" evidence="1">
    <location>
        <begin position="24"/>
        <end position="130"/>
    </location>
</feature>
<dbReference type="AlphaFoldDB" id="A0AAW4YC63"/>
<dbReference type="EMBL" id="JAIUEN010000367">
    <property type="protein sequence ID" value="MCE3363847.1"/>
    <property type="molecule type" value="Genomic_DNA"/>
</dbReference>